<name>A0A8J1Y2C8_OWEFU</name>
<dbReference type="Proteomes" id="UP000749559">
    <property type="component" value="Unassembled WGS sequence"/>
</dbReference>
<gene>
    <name evidence="1" type="ORF">OFUS_LOCUS11592</name>
</gene>
<protein>
    <submittedName>
        <fullName evidence="1">Uncharacterized protein</fullName>
    </submittedName>
</protein>
<evidence type="ECO:0000313" key="2">
    <source>
        <dbReference type="Proteomes" id="UP000749559"/>
    </source>
</evidence>
<organism evidence="1 2">
    <name type="scientific">Owenia fusiformis</name>
    <name type="common">Polychaete worm</name>
    <dbReference type="NCBI Taxonomy" id="6347"/>
    <lineage>
        <taxon>Eukaryota</taxon>
        <taxon>Metazoa</taxon>
        <taxon>Spiralia</taxon>
        <taxon>Lophotrochozoa</taxon>
        <taxon>Annelida</taxon>
        <taxon>Polychaeta</taxon>
        <taxon>Sedentaria</taxon>
        <taxon>Canalipalpata</taxon>
        <taxon>Sabellida</taxon>
        <taxon>Oweniida</taxon>
        <taxon>Oweniidae</taxon>
        <taxon>Owenia</taxon>
    </lineage>
</organism>
<reference evidence="1" key="1">
    <citation type="submission" date="2022-03" db="EMBL/GenBank/DDBJ databases">
        <authorList>
            <person name="Martin C."/>
        </authorList>
    </citation>
    <scope>NUCLEOTIDE SEQUENCE</scope>
</reference>
<keyword evidence="2" id="KW-1185">Reference proteome</keyword>
<proteinExistence type="predicted"/>
<sequence length="264" mass="29147">MNGNLADREKFPPLIIAKSLVDPSQPFIPIRLANLSLEPLFLYKNTAVATGEPIFDVGNLVASCGEKVDVEGGAFGEVGKSMENVTQVVKGKLARLRPDLLPRDSGDEPEESRRYDDGHSETEDPLCFGAFLTGDPRKRLGLTPCTAVAGEALESEAEKSLEDAPNVHLVQPYTDRMNDCPGHALCSHDDVVVRSKLVPGNNIAAGDIEYQSPEKTDEDIPDHLRHLIDNSTDNLSNCDRIRVMNFLLQNQDVFHNLNLIYRRD</sequence>
<evidence type="ECO:0000313" key="1">
    <source>
        <dbReference type="EMBL" id="CAH1785553.1"/>
    </source>
</evidence>
<dbReference type="AlphaFoldDB" id="A0A8J1Y2C8"/>
<dbReference type="EMBL" id="CAIIXF020000006">
    <property type="protein sequence ID" value="CAH1785553.1"/>
    <property type="molecule type" value="Genomic_DNA"/>
</dbReference>
<comment type="caution">
    <text evidence="1">The sequence shown here is derived from an EMBL/GenBank/DDBJ whole genome shotgun (WGS) entry which is preliminary data.</text>
</comment>
<accession>A0A8J1Y2C8</accession>